<dbReference type="SUPFAM" id="SSF51306">
    <property type="entry name" value="LexA/Signal peptidase"/>
    <property type="match status" value="1"/>
</dbReference>
<dbReference type="EC" id="3.4.21.89" evidence="4"/>
<comment type="subcellular location">
    <subcellularLocation>
        <location evidence="2">Endoplasmic reticulum membrane</location>
        <topology evidence="2">Single-pass type II membrane protein</topology>
    </subcellularLocation>
</comment>
<evidence type="ECO:0000256" key="1">
    <source>
        <dbReference type="ARBA" id="ARBA00000677"/>
    </source>
</evidence>
<feature type="transmembrane region" description="Helical" evidence="12">
    <location>
        <begin position="26"/>
        <end position="47"/>
    </location>
</feature>
<evidence type="ECO:0000256" key="2">
    <source>
        <dbReference type="ARBA" id="ARBA00004648"/>
    </source>
</evidence>
<feature type="domain" description="Peptidase S24/S26A/S26B/S26C" evidence="13">
    <location>
        <begin position="48"/>
        <end position="110"/>
    </location>
</feature>
<organism evidence="14 15">
    <name type="scientific">Porphyridium purpureum</name>
    <name type="common">Red alga</name>
    <name type="synonym">Porphyridium cruentum</name>
    <dbReference type="NCBI Taxonomy" id="35688"/>
    <lineage>
        <taxon>Eukaryota</taxon>
        <taxon>Rhodophyta</taxon>
        <taxon>Bangiophyceae</taxon>
        <taxon>Porphyridiales</taxon>
        <taxon>Porphyridiaceae</taxon>
        <taxon>Porphyridium</taxon>
    </lineage>
</organism>
<protein>
    <recommendedName>
        <fullName evidence="5">Signal peptidase complex catalytic subunit SEC11</fullName>
        <ecNumber evidence="4">3.4.21.89</ecNumber>
    </recommendedName>
    <alternativeName>
        <fullName evidence="6">Signal peptidase complex catalytic subunit sec11</fullName>
    </alternativeName>
</protein>
<evidence type="ECO:0000256" key="3">
    <source>
        <dbReference type="ARBA" id="ARBA00011035"/>
    </source>
</evidence>
<dbReference type="AlphaFoldDB" id="A0A5J4Z9H2"/>
<evidence type="ECO:0000256" key="7">
    <source>
        <dbReference type="ARBA" id="ARBA00022670"/>
    </source>
</evidence>
<keyword evidence="15" id="KW-1185">Reference proteome</keyword>
<evidence type="ECO:0000256" key="5">
    <source>
        <dbReference type="ARBA" id="ARBA00019685"/>
    </source>
</evidence>
<keyword evidence="9 12" id="KW-1133">Transmembrane helix</keyword>
<sequence length="185" mass="20577">MGSMVDKLVEYGRDVRKSVSKLCSRYYLLQAIQVAQVLATALIFYRVCMFVADNESPVVVILSGSMLPGMRRGDIMFLWNSNAPLRTGDIVVYEIPGREVPIIHRVIRVHARGIESEQIMTKGDNNFVDDAPLYDGRDLLSRDFLVGRAVGSIPYAGYLTILLNESGVVKYAIVGALVLLSFFLD</sequence>
<feature type="transmembrane region" description="Helical" evidence="12">
    <location>
        <begin position="168"/>
        <end position="184"/>
    </location>
</feature>
<dbReference type="GO" id="GO:0006465">
    <property type="term" value="P:signal peptide processing"/>
    <property type="evidence" value="ECO:0007669"/>
    <property type="project" value="InterPro"/>
</dbReference>
<dbReference type="InterPro" id="IPR001733">
    <property type="entry name" value="Peptidase_S26B"/>
</dbReference>
<proteinExistence type="inferred from homology"/>
<dbReference type="NCBIfam" id="TIGR02228">
    <property type="entry name" value="sigpep_I_arch"/>
    <property type="match status" value="1"/>
</dbReference>
<comment type="similarity">
    <text evidence="3">Belongs to the peptidase S26B family.</text>
</comment>
<dbReference type="EMBL" id="VRMN01000001">
    <property type="protein sequence ID" value="KAA8499644.1"/>
    <property type="molecule type" value="Genomic_DNA"/>
</dbReference>
<comment type="function">
    <text evidence="11">Catalytic component of the signal peptidase complex (SPC) which catalyzes the cleavage of N-terminal signal sequences from nascent proteins as they are translocated into the lumen of the endoplasmic reticulum. Specifically cleaves N-terminal signal peptides that contain a hydrophobic alpha-helix (h-region) shorter than 18-20 amino acids.</text>
</comment>
<evidence type="ECO:0000259" key="13">
    <source>
        <dbReference type="Pfam" id="PF00717"/>
    </source>
</evidence>
<evidence type="ECO:0000313" key="14">
    <source>
        <dbReference type="EMBL" id="KAA8499644.1"/>
    </source>
</evidence>
<dbReference type="InterPro" id="IPR015927">
    <property type="entry name" value="Peptidase_S24_S26A/B/C"/>
</dbReference>
<evidence type="ECO:0000256" key="12">
    <source>
        <dbReference type="SAM" id="Phobius"/>
    </source>
</evidence>
<dbReference type="PANTHER" id="PTHR10806:SF6">
    <property type="entry name" value="SIGNAL PEPTIDASE COMPLEX CATALYTIC SUBUNIT SEC11"/>
    <property type="match status" value="1"/>
</dbReference>
<evidence type="ECO:0000256" key="10">
    <source>
        <dbReference type="ARBA" id="ARBA00023136"/>
    </source>
</evidence>
<dbReference type="Proteomes" id="UP000324585">
    <property type="component" value="Unassembled WGS sequence"/>
</dbReference>
<dbReference type="OMA" id="GSMEPFM"/>
<keyword evidence="8 12" id="KW-0812">Transmembrane</keyword>
<reference evidence="15" key="1">
    <citation type="journal article" date="2019" name="Nat. Commun.">
        <title>Expansion of phycobilisome linker gene families in mesophilic red algae.</title>
        <authorList>
            <person name="Lee J."/>
            <person name="Kim D."/>
            <person name="Bhattacharya D."/>
            <person name="Yoon H.S."/>
        </authorList>
    </citation>
    <scope>NUCLEOTIDE SEQUENCE [LARGE SCALE GENOMIC DNA]</scope>
    <source>
        <strain evidence="15">CCMP 1328</strain>
    </source>
</reference>
<dbReference type="OrthoDB" id="10257561at2759"/>
<dbReference type="GO" id="GO:0005787">
    <property type="term" value="C:signal peptidase complex"/>
    <property type="evidence" value="ECO:0007669"/>
    <property type="project" value="TreeGrafter"/>
</dbReference>
<comment type="caution">
    <text evidence="14">The sequence shown here is derived from an EMBL/GenBank/DDBJ whole genome shotgun (WGS) entry which is preliminary data.</text>
</comment>
<dbReference type="InterPro" id="IPR019533">
    <property type="entry name" value="Peptidase_S26"/>
</dbReference>
<comment type="catalytic activity">
    <reaction evidence="1">
        <text>Cleavage of hydrophobic, N-terminal signal or leader sequences from secreted and periplasmic proteins.</text>
        <dbReference type="EC" id="3.4.21.89"/>
    </reaction>
</comment>
<dbReference type="InterPro" id="IPR036286">
    <property type="entry name" value="LexA/Signal_pep-like_sf"/>
</dbReference>
<evidence type="ECO:0000313" key="15">
    <source>
        <dbReference type="Proteomes" id="UP000324585"/>
    </source>
</evidence>
<evidence type="ECO:0000256" key="4">
    <source>
        <dbReference type="ARBA" id="ARBA00013208"/>
    </source>
</evidence>
<dbReference type="PRINTS" id="PR00728">
    <property type="entry name" value="SIGNALPTASE"/>
</dbReference>
<accession>A0A5J4Z9H2</accession>
<dbReference type="CDD" id="cd06530">
    <property type="entry name" value="S26_SPase_I"/>
    <property type="match status" value="1"/>
</dbReference>
<keyword evidence="10 12" id="KW-0472">Membrane</keyword>
<dbReference type="GO" id="GO:0009003">
    <property type="term" value="F:signal peptidase activity"/>
    <property type="evidence" value="ECO:0007669"/>
    <property type="project" value="UniProtKB-EC"/>
</dbReference>
<evidence type="ECO:0000256" key="9">
    <source>
        <dbReference type="ARBA" id="ARBA00022989"/>
    </source>
</evidence>
<dbReference type="PANTHER" id="PTHR10806">
    <property type="entry name" value="SIGNAL PEPTIDASE COMPLEX CATALYTIC SUBUNIT SEC11"/>
    <property type="match status" value="1"/>
</dbReference>
<name>A0A5J4Z9H2_PORPP</name>
<evidence type="ECO:0000256" key="11">
    <source>
        <dbReference type="ARBA" id="ARBA00045533"/>
    </source>
</evidence>
<gene>
    <name evidence="14" type="ORF">FVE85_7229</name>
</gene>
<evidence type="ECO:0000256" key="6">
    <source>
        <dbReference type="ARBA" id="ARBA00021755"/>
    </source>
</evidence>
<dbReference type="GO" id="GO:0004252">
    <property type="term" value="F:serine-type endopeptidase activity"/>
    <property type="evidence" value="ECO:0007669"/>
    <property type="project" value="InterPro"/>
</dbReference>
<dbReference type="Pfam" id="PF00717">
    <property type="entry name" value="Peptidase_S24"/>
    <property type="match status" value="1"/>
</dbReference>
<evidence type="ECO:0000256" key="8">
    <source>
        <dbReference type="ARBA" id="ARBA00022692"/>
    </source>
</evidence>
<keyword evidence="7" id="KW-0645">Protease</keyword>
<keyword evidence="7" id="KW-0378">Hydrolase</keyword>